<sequence length="362" mass="41782">MEHVSRSSLYQFLSLGCEMVFVIEQRLKDSKIEEDRRQKVLKEIVLKFLSEEEIYNIGDFKTQFAKIAHCSTMKLNPVSMAKLFDLMTMAVKYQVFHCRNPKQMYLCLLNHFEDLEELFKNIEDRRVRKFFTTKIVPIFGDLSAVKWTKIRRRILNDYQEHQIRVSLLLRRGLQLEDARFVLQRKIPTGFNKPGTTTFYGAMEESEQVNWAMAGGPPENVLPEESELISADDFSGKRNWKLGRNLYDDSREEVQTDSESEGKSGFETQASILSGMMFDENKEDAAAQSMIKLSILHDKEGNDLEVYNAGSNETTRQGDSCPTVGSKNVNNFHVQKLIKNLQNDTHHDKEPPEDDLLAMMDAL</sequence>
<name>E4XD97_OIKDI</name>
<dbReference type="InterPro" id="IPR019332">
    <property type="entry name" value="OSCP1"/>
</dbReference>
<dbReference type="OrthoDB" id="2157380at2759"/>
<accession>E4XD97</accession>
<protein>
    <submittedName>
        <fullName evidence="1">Uncharacterized protein</fullName>
    </submittedName>
</protein>
<dbReference type="PANTHER" id="PTHR21439:SF0">
    <property type="entry name" value="PROTEIN OSCP1"/>
    <property type="match status" value="1"/>
</dbReference>
<dbReference type="PROSITE" id="PS51257">
    <property type="entry name" value="PROKAR_LIPOPROTEIN"/>
    <property type="match status" value="1"/>
</dbReference>
<dbReference type="GO" id="GO:0005886">
    <property type="term" value="C:plasma membrane"/>
    <property type="evidence" value="ECO:0007669"/>
    <property type="project" value="TreeGrafter"/>
</dbReference>
<dbReference type="GO" id="GO:0005737">
    <property type="term" value="C:cytoplasm"/>
    <property type="evidence" value="ECO:0007669"/>
    <property type="project" value="TreeGrafter"/>
</dbReference>
<evidence type="ECO:0000313" key="2">
    <source>
        <dbReference type="Proteomes" id="UP000001307"/>
    </source>
</evidence>
<dbReference type="FunCoup" id="E4XD97">
    <property type="interactions" value="52"/>
</dbReference>
<dbReference type="EMBL" id="FN653038">
    <property type="protein sequence ID" value="CBY24132.1"/>
    <property type="molecule type" value="Genomic_DNA"/>
</dbReference>
<gene>
    <name evidence="1" type="ORF">GSOID_T00008136001</name>
</gene>
<dbReference type="AlphaFoldDB" id="E4XD97"/>
<dbReference type="PANTHER" id="PTHR21439">
    <property type="entry name" value="OXIDORED-NITRO DOMAIN-CONTAINING PROTEIN"/>
    <property type="match status" value="1"/>
</dbReference>
<dbReference type="InParanoid" id="E4XD97"/>
<dbReference type="Pfam" id="PF10188">
    <property type="entry name" value="Oscp1"/>
    <property type="match status" value="1"/>
</dbReference>
<keyword evidence="2" id="KW-1185">Reference proteome</keyword>
<dbReference type="Proteomes" id="UP000001307">
    <property type="component" value="Unassembled WGS sequence"/>
</dbReference>
<proteinExistence type="predicted"/>
<organism evidence="1">
    <name type="scientific">Oikopleura dioica</name>
    <name type="common">Tunicate</name>
    <dbReference type="NCBI Taxonomy" id="34765"/>
    <lineage>
        <taxon>Eukaryota</taxon>
        <taxon>Metazoa</taxon>
        <taxon>Chordata</taxon>
        <taxon>Tunicata</taxon>
        <taxon>Appendicularia</taxon>
        <taxon>Copelata</taxon>
        <taxon>Oikopleuridae</taxon>
        <taxon>Oikopleura</taxon>
    </lineage>
</organism>
<reference evidence="1" key="1">
    <citation type="journal article" date="2010" name="Science">
        <title>Plasticity of animal genome architecture unmasked by rapid evolution of a pelagic tunicate.</title>
        <authorList>
            <person name="Denoeud F."/>
            <person name="Henriet S."/>
            <person name="Mungpakdee S."/>
            <person name="Aury J.M."/>
            <person name="Da Silva C."/>
            <person name="Brinkmann H."/>
            <person name="Mikhaleva J."/>
            <person name="Olsen L.C."/>
            <person name="Jubin C."/>
            <person name="Canestro C."/>
            <person name="Bouquet J.M."/>
            <person name="Danks G."/>
            <person name="Poulain J."/>
            <person name="Campsteijn C."/>
            <person name="Adamski M."/>
            <person name="Cross I."/>
            <person name="Yadetie F."/>
            <person name="Muffato M."/>
            <person name="Louis A."/>
            <person name="Butcher S."/>
            <person name="Tsagkogeorga G."/>
            <person name="Konrad A."/>
            <person name="Singh S."/>
            <person name="Jensen M.F."/>
            <person name="Cong E.H."/>
            <person name="Eikeseth-Otteraa H."/>
            <person name="Noel B."/>
            <person name="Anthouard V."/>
            <person name="Porcel B.M."/>
            <person name="Kachouri-Lafond R."/>
            <person name="Nishino A."/>
            <person name="Ugolini M."/>
            <person name="Chourrout P."/>
            <person name="Nishida H."/>
            <person name="Aasland R."/>
            <person name="Huzurbazar S."/>
            <person name="Westhof E."/>
            <person name="Delsuc F."/>
            <person name="Lehrach H."/>
            <person name="Reinhardt R."/>
            <person name="Weissenbach J."/>
            <person name="Roy S.W."/>
            <person name="Artiguenave F."/>
            <person name="Postlethwait J.H."/>
            <person name="Manak J.R."/>
            <person name="Thompson E.M."/>
            <person name="Jaillon O."/>
            <person name="Du Pasquier L."/>
            <person name="Boudinot P."/>
            <person name="Liberles D.A."/>
            <person name="Volff J.N."/>
            <person name="Philippe H."/>
            <person name="Lenhard B."/>
            <person name="Roest Crollius H."/>
            <person name="Wincker P."/>
            <person name="Chourrout D."/>
        </authorList>
    </citation>
    <scope>NUCLEOTIDE SEQUENCE [LARGE SCALE GENOMIC DNA]</scope>
</reference>
<evidence type="ECO:0000313" key="1">
    <source>
        <dbReference type="EMBL" id="CBY24132.1"/>
    </source>
</evidence>